<dbReference type="EMBL" id="JANBUW010000008">
    <property type="protein sequence ID" value="KAJ2851864.1"/>
    <property type="molecule type" value="Genomic_DNA"/>
</dbReference>
<feature type="compositionally biased region" description="Low complexity" evidence="1">
    <location>
        <begin position="330"/>
        <end position="342"/>
    </location>
</feature>
<sequence length="612" mass="66151">MNGSGPSRHFGLFARPDFIAGVDSFREHFGQEVRSKTAEGYTFLGKDKHAPPHSSRAAHARTGPAAAAAAPGRNQAAHAASPSYSNTSPGSHPTGTAGSQRGLGAMGVQRATGTATTSTVSHRQNESTLDNLLSFIKPSPQSAPNTARSGGPVNTAAGSAAAKTAEATPGTGFRKTVVVSQAQSRIDALSPSLPAHHSLELPSIKHLMLLRSGISALSALAEQRKQTTRSAAHENAHKRHANDSHSRSRKYEDKAVEEESRDSTKKRTREAGFVFQLRVPKKVRRSVIDAIATAAPARRQALASANADRIGVKRARKQPATTAAHNHPGSSPVSVPASPEPATMRSRSKGRSKSRQRPQASDGDENTPYRSASIVEGSSCLANPSMSPAEIEKLRRQSTRLESMMRKHKHSGDAERESGGQPELQIGHYLESLACCLEDFWCRRMWQSLAEVHKNWSTMLSICKYLQKRCSTPELAPQLGCAAMITASVYYQLASTALAVVRQSSNIEHVARAAEDAARHLADMERVEKSTGTLLSAHYLARQFPRTWQRCQESAVSLGEYELRSHSLTKRWPPVAYPVGATTNPLDVANLVRQLNHEWLGRSALSLQTPNG</sequence>
<dbReference type="OrthoDB" id="5597932at2759"/>
<dbReference type="AlphaFoldDB" id="A0A9W8IJ22"/>
<proteinExistence type="predicted"/>
<evidence type="ECO:0000256" key="1">
    <source>
        <dbReference type="SAM" id="MobiDB-lite"/>
    </source>
</evidence>
<comment type="caution">
    <text evidence="2">The sequence shown here is derived from an EMBL/GenBank/DDBJ whole genome shotgun (WGS) entry which is preliminary data.</text>
</comment>
<organism evidence="2 3">
    <name type="scientific">Coemansia brasiliensis</name>
    <dbReference type="NCBI Taxonomy" id="2650707"/>
    <lineage>
        <taxon>Eukaryota</taxon>
        <taxon>Fungi</taxon>
        <taxon>Fungi incertae sedis</taxon>
        <taxon>Zoopagomycota</taxon>
        <taxon>Kickxellomycotina</taxon>
        <taxon>Kickxellomycetes</taxon>
        <taxon>Kickxellales</taxon>
        <taxon>Kickxellaceae</taxon>
        <taxon>Coemansia</taxon>
    </lineage>
</organism>
<dbReference type="Proteomes" id="UP001139887">
    <property type="component" value="Unassembled WGS sequence"/>
</dbReference>
<keyword evidence="3" id="KW-1185">Reference proteome</keyword>
<feature type="region of interest" description="Disordered" evidence="1">
    <location>
        <begin position="135"/>
        <end position="168"/>
    </location>
</feature>
<gene>
    <name evidence="2" type="ORF">IWW36_000825</name>
</gene>
<feature type="region of interest" description="Disordered" evidence="1">
    <location>
        <begin position="43"/>
        <end position="102"/>
    </location>
</feature>
<accession>A0A9W8IJ22</accession>
<reference evidence="2" key="1">
    <citation type="submission" date="2022-07" db="EMBL/GenBank/DDBJ databases">
        <title>Phylogenomic reconstructions and comparative analyses of Kickxellomycotina fungi.</title>
        <authorList>
            <person name="Reynolds N.K."/>
            <person name="Stajich J.E."/>
            <person name="Barry K."/>
            <person name="Grigoriev I.V."/>
            <person name="Crous P."/>
            <person name="Smith M.E."/>
        </authorList>
    </citation>
    <scope>NUCLEOTIDE SEQUENCE</scope>
    <source>
        <strain evidence="2">NRRL 1566</strain>
    </source>
</reference>
<evidence type="ECO:0000313" key="3">
    <source>
        <dbReference type="Proteomes" id="UP001139887"/>
    </source>
</evidence>
<feature type="region of interest" description="Disordered" evidence="1">
    <location>
        <begin position="304"/>
        <end position="370"/>
    </location>
</feature>
<feature type="compositionally biased region" description="Basic residues" evidence="1">
    <location>
        <begin position="346"/>
        <end position="356"/>
    </location>
</feature>
<feature type="compositionally biased region" description="Low complexity" evidence="1">
    <location>
        <begin position="155"/>
        <end position="168"/>
    </location>
</feature>
<name>A0A9W8IJ22_9FUNG</name>
<feature type="compositionally biased region" description="Polar residues" evidence="1">
    <location>
        <begin position="82"/>
        <end position="99"/>
    </location>
</feature>
<feature type="compositionally biased region" description="Low complexity" evidence="1">
    <location>
        <begin position="52"/>
        <end position="80"/>
    </location>
</feature>
<feature type="region of interest" description="Disordered" evidence="1">
    <location>
        <begin position="221"/>
        <end position="267"/>
    </location>
</feature>
<feature type="compositionally biased region" description="Polar residues" evidence="1">
    <location>
        <begin position="139"/>
        <end position="148"/>
    </location>
</feature>
<feature type="compositionally biased region" description="Basic and acidic residues" evidence="1">
    <location>
        <begin position="231"/>
        <end position="265"/>
    </location>
</feature>
<protein>
    <submittedName>
        <fullName evidence="2">Uncharacterized protein</fullName>
    </submittedName>
</protein>
<evidence type="ECO:0000313" key="2">
    <source>
        <dbReference type="EMBL" id="KAJ2851864.1"/>
    </source>
</evidence>